<keyword evidence="1" id="KW-0805">Transcription regulation</keyword>
<dbReference type="Gene3D" id="2.170.150.80">
    <property type="entry name" value="NAC domain"/>
    <property type="match status" value="1"/>
</dbReference>
<dbReference type="Pfam" id="PF02365">
    <property type="entry name" value="NAM"/>
    <property type="match status" value="1"/>
</dbReference>
<gene>
    <name evidence="7" type="ORF">IFM89_039373</name>
</gene>
<evidence type="ECO:0000256" key="5">
    <source>
        <dbReference type="SAM" id="Phobius"/>
    </source>
</evidence>
<evidence type="ECO:0000256" key="3">
    <source>
        <dbReference type="ARBA" id="ARBA00023163"/>
    </source>
</evidence>
<dbReference type="PROSITE" id="PS51005">
    <property type="entry name" value="NAC"/>
    <property type="match status" value="1"/>
</dbReference>
<protein>
    <recommendedName>
        <fullName evidence="6">NAC domain-containing protein</fullName>
    </recommendedName>
</protein>
<keyword evidence="8" id="KW-1185">Reference proteome</keyword>
<dbReference type="OrthoDB" id="1625833at2759"/>
<organism evidence="7 8">
    <name type="scientific">Coptis chinensis</name>
    <dbReference type="NCBI Taxonomy" id="261450"/>
    <lineage>
        <taxon>Eukaryota</taxon>
        <taxon>Viridiplantae</taxon>
        <taxon>Streptophyta</taxon>
        <taxon>Embryophyta</taxon>
        <taxon>Tracheophyta</taxon>
        <taxon>Spermatophyta</taxon>
        <taxon>Magnoliopsida</taxon>
        <taxon>Ranunculales</taxon>
        <taxon>Ranunculaceae</taxon>
        <taxon>Coptidoideae</taxon>
        <taxon>Coptis</taxon>
    </lineage>
</organism>
<dbReference type="GO" id="GO:0005634">
    <property type="term" value="C:nucleus"/>
    <property type="evidence" value="ECO:0007669"/>
    <property type="project" value="UniProtKB-ARBA"/>
</dbReference>
<evidence type="ECO:0000259" key="6">
    <source>
        <dbReference type="PROSITE" id="PS51005"/>
    </source>
</evidence>
<comment type="caution">
    <text evidence="7">The sequence shown here is derived from an EMBL/GenBank/DDBJ whole genome shotgun (WGS) entry which is preliminary data.</text>
</comment>
<dbReference type="InterPro" id="IPR003441">
    <property type="entry name" value="NAC-dom"/>
</dbReference>
<dbReference type="SUPFAM" id="SSF101941">
    <property type="entry name" value="NAC domain"/>
    <property type="match status" value="1"/>
</dbReference>
<keyword evidence="4" id="KW-0539">Nucleus</keyword>
<dbReference type="PANTHER" id="PTHR31744">
    <property type="entry name" value="PROTEIN CUP-SHAPED COTYLEDON 2-RELATED"/>
    <property type="match status" value="1"/>
</dbReference>
<keyword evidence="2" id="KW-0238">DNA-binding</keyword>
<evidence type="ECO:0000256" key="1">
    <source>
        <dbReference type="ARBA" id="ARBA00023015"/>
    </source>
</evidence>
<evidence type="ECO:0000256" key="4">
    <source>
        <dbReference type="ARBA" id="ARBA00023242"/>
    </source>
</evidence>
<feature type="domain" description="NAC" evidence="6">
    <location>
        <begin position="78"/>
        <end position="217"/>
    </location>
</feature>
<dbReference type="Proteomes" id="UP000631114">
    <property type="component" value="Unassembled WGS sequence"/>
</dbReference>
<accession>A0A835HNA0</accession>
<proteinExistence type="predicted"/>
<evidence type="ECO:0000256" key="2">
    <source>
        <dbReference type="ARBA" id="ARBA00023125"/>
    </source>
</evidence>
<keyword evidence="5" id="KW-1133">Transmembrane helix</keyword>
<dbReference type="PANTHER" id="PTHR31744:SF92">
    <property type="entry name" value="NAC DOMAIN-CONTAINING PROTEIN 87"/>
    <property type="match status" value="1"/>
</dbReference>
<feature type="transmembrane region" description="Helical" evidence="5">
    <location>
        <begin position="42"/>
        <end position="65"/>
    </location>
</feature>
<dbReference type="GO" id="GO:0006355">
    <property type="term" value="P:regulation of DNA-templated transcription"/>
    <property type="evidence" value="ECO:0007669"/>
    <property type="project" value="InterPro"/>
</dbReference>
<dbReference type="AlphaFoldDB" id="A0A835HNA0"/>
<evidence type="ECO:0000313" key="7">
    <source>
        <dbReference type="EMBL" id="KAF9604010.1"/>
    </source>
</evidence>
<keyword evidence="5" id="KW-0472">Membrane</keyword>
<dbReference type="InterPro" id="IPR036093">
    <property type="entry name" value="NAC_dom_sf"/>
</dbReference>
<reference evidence="7 8" key="1">
    <citation type="submission" date="2020-10" db="EMBL/GenBank/DDBJ databases">
        <title>The Coptis chinensis genome and diversification of protoberbering-type alkaloids.</title>
        <authorList>
            <person name="Wang B."/>
            <person name="Shu S."/>
            <person name="Song C."/>
            <person name="Liu Y."/>
        </authorList>
    </citation>
    <scope>NUCLEOTIDE SEQUENCE [LARGE SCALE GENOMIC DNA]</scope>
    <source>
        <strain evidence="7">HL-2020</strain>
        <tissue evidence="7">Leaf</tissue>
    </source>
</reference>
<keyword evidence="3" id="KW-0804">Transcription</keyword>
<evidence type="ECO:0000313" key="8">
    <source>
        <dbReference type="Proteomes" id="UP000631114"/>
    </source>
</evidence>
<name>A0A835HNA0_9MAGN</name>
<dbReference type="GO" id="GO:0003677">
    <property type="term" value="F:DNA binding"/>
    <property type="evidence" value="ECO:0007669"/>
    <property type="project" value="UniProtKB-KW"/>
</dbReference>
<sequence length="255" mass="28464">MGRGRKCTTLNGQDIYNKDIKAGKKKEKRKFKEKNTGGKNEGLGWTLFVLFVGFLCFIIFLSWLLTLQIQVNAQECAEKMSLQINGSVEGLVIGLDFGSSEATITNCDNLGFEALDHLESQSKASELTQSSLLSISCGENDYQLFLDDPKAAKSGYWKATGECGRIFTNSSTIGSRSTLEFYTGQAPNGMETYWIMQYYRTDQKGHSEIAKAKVKWADDCGILADSKRYRKDTRSTVSFQGLRGSYMVFLSRSSL</sequence>
<keyword evidence="5" id="KW-0812">Transmembrane</keyword>
<dbReference type="EMBL" id="JADFTS010000006">
    <property type="protein sequence ID" value="KAF9604010.1"/>
    <property type="molecule type" value="Genomic_DNA"/>
</dbReference>